<dbReference type="Proteomes" id="UP000054279">
    <property type="component" value="Unassembled WGS sequence"/>
</dbReference>
<feature type="region of interest" description="Disordered" evidence="1">
    <location>
        <begin position="63"/>
        <end position="122"/>
    </location>
</feature>
<accession>A0A0C9UZA3</accession>
<name>A0A0C9UZA3_SPHS4</name>
<proteinExistence type="predicted"/>
<gene>
    <name evidence="2" type="ORF">M422DRAFT_53755</name>
</gene>
<evidence type="ECO:0000256" key="1">
    <source>
        <dbReference type="SAM" id="MobiDB-lite"/>
    </source>
</evidence>
<evidence type="ECO:0000313" key="2">
    <source>
        <dbReference type="EMBL" id="KIJ30415.1"/>
    </source>
</evidence>
<sequence length="122" mass="13156">MSRVHTARKVPGATNLKPAQRKGVVLALPFDQLYSQKPNLPVNAPNVGIEHLLPESSRHGLGAIRAQPVGPSPSFMHGEKHPSTPAIGDNDDHWGADGLFMTPLPPTAPTLLPHTPSHRHRN</sequence>
<organism evidence="2 3">
    <name type="scientific">Sphaerobolus stellatus (strain SS14)</name>
    <dbReference type="NCBI Taxonomy" id="990650"/>
    <lineage>
        <taxon>Eukaryota</taxon>
        <taxon>Fungi</taxon>
        <taxon>Dikarya</taxon>
        <taxon>Basidiomycota</taxon>
        <taxon>Agaricomycotina</taxon>
        <taxon>Agaricomycetes</taxon>
        <taxon>Phallomycetidae</taxon>
        <taxon>Geastrales</taxon>
        <taxon>Sphaerobolaceae</taxon>
        <taxon>Sphaerobolus</taxon>
    </lineage>
</organism>
<evidence type="ECO:0000313" key="3">
    <source>
        <dbReference type="Proteomes" id="UP000054279"/>
    </source>
</evidence>
<keyword evidence="3" id="KW-1185">Reference proteome</keyword>
<dbReference type="HOGENOM" id="CLU_2028213_0_0_1"/>
<reference evidence="2 3" key="1">
    <citation type="submission" date="2014-06" db="EMBL/GenBank/DDBJ databases">
        <title>Evolutionary Origins and Diversification of the Mycorrhizal Mutualists.</title>
        <authorList>
            <consortium name="DOE Joint Genome Institute"/>
            <consortium name="Mycorrhizal Genomics Consortium"/>
            <person name="Kohler A."/>
            <person name="Kuo A."/>
            <person name="Nagy L.G."/>
            <person name="Floudas D."/>
            <person name="Copeland A."/>
            <person name="Barry K.W."/>
            <person name="Cichocki N."/>
            <person name="Veneault-Fourrey C."/>
            <person name="LaButti K."/>
            <person name="Lindquist E.A."/>
            <person name="Lipzen A."/>
            <person name="Lundell T."/>
            <person name="Morin E."/>
            <person name="Murat C."/>
            <person name="Riley R."/>
            <person name="Ohm R."/>
            <person name="Sun H."/>
            <person name="Tunlid A."/>
            <person name="Henrissat B."/>
            <person name="Grigoriev I.V."/>
            <person name="Hibbett D.S."/>
            <person name="Martin F."/>
        </authorList>
    </citation>
    <scope>NUCLEOTIDE SEQUENCE [LARGE SCALE GENOMIC DNA]</scope>
    <source>
        <strain evidence="2 3">SS14</strain>
    </source>
</reference>
<dbReference type="AlphaFoldDB" id="A0A0C9UZA3"/>
<dbReference type="EMBL" id="KN837262">
    <property type="protein sequence ID" value="KIJ30415.1"/>
    <property type="molecule type" value="Genomic_DNA"/>
</dbReference>
<protein>
    <submittedName>
        <fullName evidence="2">Uncharacterized protein</fullName>
    </submittedName>
</protein>